<dbReference type="PROSITE" id="PS50209">
    <property type="entry name" value="CARD"/>
    <property type="match status" value="1"/>
</dbReference>
<keyword evidence="2" id="KW-0963">Cytoplasm</keyword>
<evidence type="ECO:0000259" key="7">
    <source>
        <dbReference type="PROSITE" id="PS50209"/>
    </source>
</evidence>
<organism evidence="9 10">
    <name type="scientific">Anabarilius grahami</name>
    <name type="common">Kanglang fish</name>
    <name type="synonym">Barilius grahami</name>
    <dbReference type="NCBI Taxonomy" id="495550"/>
    <lineage>
        <taxon>Eukaryota</taxon>
        <taxon>Metazoa</taxon>
        <taxon>Chordata</taxon>
        <taxon>Craniata</taxon>
        <taxon>Vertebrata</taxon>
        <taxon>Euteleostomi</taxon>
        <taxon>Actinopterygii</taxon>
        <taxon>Neopterygii</taxon>
        <taxon>Teleostei</taxon>
        <taxon>Ostariophysi</taxon>
        <taxon>Cypriniformes</taxon>
        <taxon>Xenocyprididae</taxon>
        <taxon>Xenocypridinae</taxon>
        <taxon>Xenocypridinae incertae sedis</taxon>
        <taxon>Anabarilius</taxon>
    </lineage>
</organism>
<evidence type="ECO:0000256" key="6">
    <source>
        <dbReference type="ARBA" id="ARBA00023233"/>
    </source>
</evidence>
<evidence type="ECO:0000313" key="10">
    <source>
        <dbReference type="Proteomes" id="UP000281406"/>
    </source>
</evidence>
<dbReference type="PROSITE" id="PS50824">
    <property type="entry name" value="DAPIN"/>
    <property type="match status" value="1"/>
</dbReference>
<dbReference type="GO" id="GO:0061702">
    <property type="term" value="C:canonical inflammasome complex"/>
    <property type="evidence" value="ECO:0007669"/>
    <property type="project" value="UniProtKB-SubCell"/>
</dbReference>
<keyword evidence="3" id="KW-0399">Innate immunity</keyword>
<dbReference type="Pfam" id="PF02758">
    <property type="entry name" value="PYRIN"/>
    <property type="match status" value="1"/>
</dbReference>
<evidence type="ECO:0000259" key="8">
    <source>
        <dbReference type="PROSITE" id="PS50824"/>
    </source>
</evidence>
<evidence type="ECO:0000256" key="1">
    <source>
        <dbReference type="ARBA" id="ARBA00004110"/>
    </source>
</evidence>
<dbReference type="CDD" id="cd08330">
    <property type="entry name" value="CARD_ASC_NALP1"/>
    <property type="match status" value="1"/>
</dbReference>
<dbReference type="AlphaFoldDB" id="A0A3N0Y5I7"/>
<gene>
    <name evidence="9" type="ORF">DPX16_6752</name>
</gene>
<dbReference type="InterPro" id="IPR004020">
    <property type="entry name" value="DAPIN"/>
</dbReference>
<keyword evidence="5" id="KW-0395">Inflammatory response</keyword>
<dbReference type="InterPro" id="IPR011029">
    <property type="entry name" value="DEATH-like_dom_sf"/>
</dbReference>
<dbReference type="GO" id="GO:0045087">
    <property type="term" value="P:innate immune response"/>
    <property type="evidence" value="ECO:0007669"/>
    <property type="project" value="UniProtKB-KW"/>
</dbReference>
<dbReference type="InterPro" id="IPR033516">
    <property type="entry name" value="CARD8/ASC/NALP1_CARD"/>
</dbReference>
<dbReference type="SMART" id="SM01289">
    <property type="entry name" value="PYRIN"/>
    <property type="match status" value="1"/>
</dbReference>
<comment type="caution">
    <text evidence="9">The sequence shown here is derived from an EMBL/GenBank/DDBJ whole genome shotgun (WGS) entry which is preliminary data.</text>
</comment>
<comment type="subcellular location">
    <subcellularLocation>
        <location evidence="1">Inflammasome</location>
    </subcellularLocation>
</comment>
<dbReference type="GO" id="GO:0006954">
    <property type="term" value="P:inflammatory response"/>
    <property type="evidence" value="ECO:0007669"/>
    <property type="project" value="UniProtKB-KW"/>
</dbReference>
<dbReference type="PANTHER" id="PTHR46985:SF2">
    <property type="entry name" value="APOPTOSIS-ASSOCIATED SPECK-LIKE PROTEIN CONTAINING A CARD"/>
    <property type="match status" value="1"/>
</dbReference>
<feature type="domain" description="Pyrin" evidence="8">
    <location>
        <begin position="1"/>
        <end position="90"/>
    </location>
</feature>
<sequence>MPKSIKDHLENTFEDLGEANLRKFKLKLRDRKEEPRVRQATIEKVQDALDLADLMVNTFTSTGAVPVTLEILEVIGCNQLATELRGNIGDEAPVVPGPGQGAPSAEQFIDRNWTALIARVNNVDAILDELLQKKVISLEDYTNIRAEKTKPNKMRELLTGPINSAGSRGKDALYQALKKSESFLFQELEAQGK</sequence>
<keyword evidence="4" id="KW-0391">Immunity</keyword>
<evidence type="ECO:0000256" key="5">
    <source>
        <dbReference type="ARBA" id="ARBA00023198"/>
    </source>
</evidence>
<keyword evidence="6" id="KW-1271">Inflammasome</keyword>
<feature type="domain" description="CARD" evidence="7">
    <location>
        <begin position="101"/>
        <end position="192"/>
    </location>
</feature>
<dbReference type="GO" id="GO:0042981">
    <property type="term" value="P:regulation of apoptotic process"/>
    <property type="evidence" value="ECO:0007669"/>
    <property type="project" value="InterPro"/>
</dbReference>
<proteinExistence type="predicted"/>
<dbReference type="SUPFAM" id="SSF47986">
    <property type="entry name" value="DEATH domain"/>
    <property type="match status" value="2"/>
</dbReference>
<dbReference type="InterPro" id="IPR051249">
    <property type="entry name" value="NLRP_Inflammasome"/>
</dbReference>
<dbReference type="Gene3D" id="1.10.533.10">
    <property type="entry name" value="Death Domain, Fas"/>
    <property type="match status" value="2"/>
</dbReference>
<evidence type="ECO:0000256" key="2">
    <source>
        <dbReference type="ARBA" id="ARBA00022490"/>
    </source>
</evidence>
<dbReference type="EMBL" id="RJVU01051648">
    <property type="protein sequence ID" value="ROL41354.1"/>
    <property type="molecule type" value="Genomic_DNA"/>
</dbReference>
<accession>A0A3N0Y5I7</accession>
<evidence type="ECO:0000256" key="3">
    <source>
        <dbReference type="ARBA" id="ARBA00022588"/>
    </source>
</evidence>
<dbReference type="PANTHER" id="PTHR46985">
    <property type="entry name" value="NACHT, LRR AND PYD DOMAINS-CONTAINING PROTEIN 1"/>
    <property type="match status" value="1"/>
</dbReference>
<evidence type="ECO:0000313" key="9">
    <source>
        <dbReference type="EMBL" id="ROL41354.1"/>
    </source>
</evidence>
<evidence type="ECO:0000256" key="4">
    <source>
        <dbReference type="ARBA" id="ARBA00022859"/>
    </source>
</evidence>
<dbReference type="InterPro" id="IPR001315">
    <property type="entry name" value="CARD"/>
</dbReference>
<reference evidence="9 10" key="1">
    <citation type="submission" date="2018-10" db="EMBL/GenBank/DDBJ databases">
        <title>Genome assembly for a Yunnan-Guizhou Plateau 3E fish, Anabarilius grahami (Regan), and its evolutionary and genetic applications.</title>
        <authorList>
            <person name="Jiang W."/>
        </authorList>
    </citation>
    <scope>NUCLEOTIDE SEQUENCE [LARGE SCALE GENOMIC DNA]</scope>
    <source>
        <strain evidence="9">AG-KIZ</strain>
        <tissue evidence="9">Muscle</tissue>
    </source>
</reference>
<dbReference type="OrthoDB" id="8888059at2759"/>
<name>A0A3N0Y5I7_ANAGA</name>
<dbReference type="CDD" id="cd08321">
    <property type="entry name" value="Pyrin_ASC-like"/>
    <property type="match status" value="1"/>
</dbReference>
<dbReference type="Proteomes" id="UP000281406">
    <property type="component" value="Unassembled WGS sequence"/>
</dbReference>
<keyword evidence="10" id="KW-1185">Reference proteome</keyword>
<protein>
    <submittedName>
        <fullName evidence="9">Apoptosis-associated speck-like protein containing a CARD</fullName>
    </submittedName>
</protein>
<dbReference type="Pfam" id="PF00619">
    <property type="entry name" value="CARD"/>
    <property type="match status" value="1"/>
</dbReference>